<feature type="domain" description="Protein arginine N-methyltransferase" evidence="9">
    <location>
        <begin position="266"/>
        <end position="428"/>
    </location>
</feature>
<evidence type="ECO:0000259" key="9">
    <source>
        <dbReference type="Pfam" id="PF22528"/>
    </source>
</evidence>
<keyword evidence="2 6" id="KW-0489">Methyltransferase</keyword>
<evidence type="ECO:0000256" key="2">
    <source>
        <dbReference type="ARBA" id="ARBA00022603"/>
    </source>
</evidence>
<dbReference type="CDD" id="cd02440">
    <property type="entry name" value="AdoMet_MTases"/>
    <property type="match status" value="1"/>
</dbReference>
<evidence type="ECO:0008006" key="12">
    <source>
        <dbReference type="Google" id="ProtNLM"/>
    </source>
</evidence>
<comment type="subcellular location">
    <subcellularLocation>
        <location evidence="1">Nucleus</location>
    </subcellularLocation>
</comment>
<protein>
    <recommendedName>
        <fullName evidence="12">Methyltransferase domain-containing protein</fullName>
    </recommendedName>
</protein>
<dbReference type="OrthoDB" id="7848332at2759"/>
<dbReference type="PANTHER" id="PTHR11006">
    <property type="entry name" value="PROTEIN ARGININE N-METHYLTRANSFERASE"/>
    <property type="match status" value="1"/>
</dbReference>
<dbReference type="Gene3D" id="2.70.160.11">
    <property type="entry name" value="Hnrnp arginine n-methyltransferase1"/>
    <property type="match status" value="1"/>
</dbReference>
<keyword evidence="3 6" id="KW-0808">Transferase</keyword>
<evidence type="ECO:0000256" key="4">
    <source>
        <dbReference type="ARBA" id="ARBA00022691"/>
    </source>
</evidence>
<dbReference type="FunFam" id="2.70.160.11:FF:000001">
    <property type="entry name" value="Blast:Protein arginine N-methyltransferase 1"/>
    <property type="match status" value="1"/>
</dbReference>
<dbReference type="GO" id="GO:0042054">
    <property type="term" value="F:histone methyltransferase activity"/>
    <property type="evidence" value="ECO:0007669"/>
    <property type="project" value="TreeGrafter"/>
</dbReference>
<keyword evidence="5" id="KW-0539">Nucleus</keyword>
<dbReference type="Gene3D" id="3.40.50.150">
    <property type="entry name" value="Vaccinia Virus protein VP39"/>
    <property type="match status" value="1"/>
</dbReference>
<evidence type="ECO:0000256" key="3">
    <source>
        <dbReference type="ARBA" id="ARBA00022679"/>
    </source>
</evidence>
<evidence type="ECO:0000256" key="1">
    <source>
        <dbReference type="ARBA" id="ARBA00004123"/>
    </source>
</evidence>
<evidence type="ECO:0000313" key="10">
    <source>
        <dbReference type="EMBL" id="VEU39817.1"/>
    </source>
</evidence>
<dbReference type="GO" id="GO:0005634">
    <property type="term" value="C:nucleus"/>
    <property type="evidence" value="ECO:0007669"/>
    <property type="project" value="UniProtKB-SubCell"/>
</dbReference>
<feature type="compositionally biased region" description="Basic and acidic residues" evidence="7">
    <location>
        <begin position="95"/>
        <end position="120"/>
    </location>
</feature>
<dbReference type="Pfam" id="PF22528">
    <property type="entry name" value="PRMT_C"/>
    <property type="match status" value="1"/>
</dbReference>
<evidence type="ECO:0000256" key="6">
    <source>
        <dbReference type="PROSITE-ProRule" id="PRU01015"/>
    </source>
</evidence>
<dbReference type="PROSITE" id="PS51678">
    <property type="entry name" value="SAM_MT_PRMT"/>
    <property type="match status" value="1"/>
</dbReference>
<sequence>MTDEPLAKRRQLLPEPGTNDKISTETSSSASRSAQETEQSEAPGSADSPLPPARESDASIKLPCDDNIDGSHPTRNETKESAAEIGTNAGNSSNDDSHRSAREDPNHRGGDKGEPDRTSKDYYFDSYAHHAIHEEMLKDEVRTRTYEMAIKQNGHLFRDKIVLDVGCGTGILSMFASQVGARHVYAVDCSSIAHQARRIVERNGFGDKITVIQGKIEEIELPVPEVDVIVSEWMGYFLLYESMLDTVIYARDKWLVKDGTGIVFPDKAVMYISALEDGQVKRDRIEFWDNVYGFDMTPIKDIALKEPVVDVVDSKAVVSDAVPILHLDILTCRKEDVEFAASFELTANRNDYVHALVAYFECAFTQVHKPIGFSTSPFCRYTHWKQTIFYLPENLVVCDGERIAGDIACKPNKKNRRDLDIAISISVDGKHNKSAFSVDYRLR</sequence>
<evidence type="ECO:0000256" key="5">
    <source>
        <dbReference type="ARBA" id="ARBA00023242"/>
    </source>
</evidence>
<feature type="compositionally biased region" description="Low complexity" evidence="7">
    <location>
        <begin position="24"/>
        <end position="42"/>
    </location>
</feature>
<name>A0A448ZCP9_9STRA</name>
<feature type="domain" description="Methyltransferase" evidence="8">
    <location>
        <begin position="162"/>
        <end position="236"/>
    </location>
</feature>
<keyword evidence="11" id="KW-1185">Reference proteome</keyword>
<dbReference type="InterPro" id="IPR029063">
    <property type="entry name" value="SAM-dependent_MTases_sf"/>
</dbReference>
<dbReference type="PANTHER" id="PTHR11006:SF53">
    <property type="entry name" value="PROTEIN ARGININE N-METHYLTRANSFERASE 3"/>
    <property type="match status" value="1"/>
</dbReference>
<proteinExistence type="predicted"/>
<dbReference type="FunFam" id="3.40.50.150:FF:000116">
    <property type="entry name" value="probable protein arginine N-methyltransferase 1"/>
    <property type="match status" value="1"/>
</dbReference>
<dbReference type="SUPFAM" id="SSF53335">
    <property type="entry name" value="S-adenosyl-L-methionine-dependent methyltransferases"/>
    <property type="match status" value="1"/>
</dbReference>
<reference evidence="10 11" key="1">
    <citation type="submission" date="2019-01" db="EMBL/GenBank/DDBJ databases">
        <authorList>
            <person name="Ferrante I. M."/>
        </authorList>
    </citation>
    <scope>NUCLEOTIDE SEQUENCE [LARGE SCALE GENOMIC DNA]</scope>
    <source>
        <strain evidence="10 11">B856</strain>
    </source>
</reference>
<dbReference type="Pfam" id="PF13649">
    <property type="entry name" value="Methyltransf_25"/>
    <property type="match status" value="1"/>
</dbReference>
<evidence type="ECO:0000259" key="8">
    <source>
        <dbReference type="Pfam" id="PF13649"/>
    </source>
</evidence>
<organism evidence="10 11">
    <name type="scientific">Pseudo-nitzschia multistriata</name>
    <dbReference type="NCBI Taxonomy" id="183589"/>
    <lineage>
        <taxon>Eukaryota</taxon>
        <taxon>Sar</taxon>
        <taxon>Stramenopiles</taxon>
        <taxon>Ochrophyta</taxon>
        <taxon>Bacillariophyta</taxon>
        <taxon>Bacillariophyceae</taxon>
        <taxon>Bacillariophycidae</taxon>
        <taxon>Bacillariales</taxon>
        <taxon>Bacillariaceae</taxon>
        <taxon>Pseudo-nitzschia</taxon>
    </lineage>
</organism>
<dbReference type="EMBL" id="CAACVS010000236">
    <property type="protein sequence ID" value="VEU39817.1"/>
    <property type="molecule type" value="Genomic_DNA"/>
</dbReference>
<dbReference type="AlphaFoldDB" id="A0A448ZCP9"/>
<feature type="region of interest" description="Disordered" evidence="7">
    <location>
        <begin position="1"/>
        <end position="120"/>
    </location>
</feature>
<feature type="compositionally biased region" description="Basic and acidic residues" evidence="7">
    <location>
        <begin position="72"/>
        <end position="82"/>
    </location>
</feature>
<keyword evidence="4 6" id="KW-0949">S-adenosyl-L-methionine</keyword>
<evidence type="ECO:0000313" key="11">
    <source>
        <dbReference type="Proteomes" id="UP000291116"/>
    </source>
</evidence>
<evidence type="ECO:0000256" key="7">
    <source>
        <dbReference type="SAM" id="MobiDB-lite"/>
    </source>
</evidence>
<dbReference type="GO" id="GO:0016274">
    <property type="term" value="F:protein-arginine N-methyltransferase activity"/>
    <property type="evidence" value="ECO:0007669"/>
    <property type="project" value="InterPro"/>
</dbReference>
<dbReference type="InterPro" id="IPR041698">
    <property type="entry name" value="Methyltransf_25"/>
</dbReference>
<dbReference type="GO" id="GO:0032259">
    <property type="term" value="P:methylation"/>
    <property type="evidence" value="ECO:0007669"/>
    <property type="project" value="UniProtKB-KW"/>
</dbReference>
<dbReference type="Proteomes" id="UP000291116">
    <property type="component" value="Unassembled WGS sequence"/>
</dbReference>
<dbReference type="InterPro" id="IPR025799">
    <property type="entry name" value="Arg_MeTrfase"/>
</dbReference>
<dbReference type="InterPro" id="IPR055135">
    <property type="entry name" value="PRMT_dom"/>
</dbReference>
<gene>
    <name evidence="10" type="ORF">PSNMU_V1.4_AUG-EV-PASAV3_0066930</name>
</gene>
<accession>A0A448ZCP9</accession>